<keyword evidence="3" id="KW-1185">Reference proteome</keyword>
<gene>
    <name evidence="2" type="ORF">CHL78_010610</name>
</gene>
<feature type="domain" description="Mor transcription activator" evidence="1">
    <location>
        <begin position="19"/>
        <end position="85"/>
    </location>
</feature>
<dbReference type="Proteomes" id="UP000215694">
    <property type="component" value="Unassembled WGS sequence"/>
</dbReference>
<dbReference type="PANTHER" id="PTHR37812">
    <property type="entry name" value="MU-LIKE PROPHAGE FLUMU PROTEIN C"/>
    <property type="match status" value="1"/>
</dbReference>
<dbReference type="AlphaFoldDB" id="A0A371J2V7"/>
<evidence type="ECO:0000259" key="1">
    <source>
        <dbReference type="Pfam" id="PF08765"/>
    </source>
</evidence>
<sequence length="87" mass="10123">MRINIEDIPENLHSIIDVVGEDKFIEIVKLHGGDNLYIPTYKKLFKASRNQEIISKFNGANASQLGRQYNLSANQIRRIVNMERKYM</sequence>
<proteinExistence type="predicted"/>
<protein>
    <submittedName>
        <fullName evidence="2">Transcriptional regulator</fullName>
    </submittedName>
</protein>
<dbReference type="OrthoDB" id="1753630at2"/>
<comment type="caution">
    <text evidence="2">The sequence shown here is derived from an EMBL/GenBank/DDBJ whole genome shotgun (WGS) entry which is preliminary data.</text>
</comment>
<evidence type="ECO:0000313" key="2">
    <source>
        <dbReference type="EMBL" id="RDY27065.1"/>
    </source>
</evidence>
<reference evidence="2 3" key="1">
    <citation type="journal article" date="2017" name="Genome Announc.">
        <title>Draft Genome Sequence of Romboutsia weinsteinii sp. nov. Strain CCRI-19649(T) Isolated from Surface Water.</title>
        <authorList>
            <person name="Maheux A.F."/>
            <person name="Boudreau D.K."/>
            <person name="Berube E."/>
            <person name="Boissinot M."/>
            <person name="Cantin P."/>
            <person name="Raymond F."/>
            <person name="Corbeil J."/>
            <person name="Omar R.F."/>
            <person name="Bergeron M.G."/>
        </authorList>
    </citation>
    <scope>NUCLEOTIDE SEQUENCE [LARGE SCALE GENOMIC DNA]</scope>
    <source>
        <strain evidence="2 3">CCRI-19649</strain>
    </source>
</reference>
<evidence type="ECO:0000313" key="3">
    <source>
        <dbReference type="Proteomes" id="UP000215694"/>
    </source>
</evidence>
<dbReference type="EMBL" id="NOJY02000016">
    <property type="protein sequence ID" value="RDY27065.1"/>
    <property type="molecule type" value="Genomic_DNA"/>
</dbReference>
<dbReference type="InterPro" id="IPR052411">
    <property type="entry name" value="c-mor_Regulatory_Protein"/>
</dbReference>
<dbReference type="InterPro" id="IPR014875">
    <property type="entry name" value="Mor_transcription_activator"/>
</dbReference>
<dbReference type="PANTHER" id="PTHR37812:SF1">
    <property type="entry name" value="MU-LIKE PROPHAGE FLUMU PROTEIN C"/>
    <property type="match status" value="1"/>
</dbReference>
<dbReference type="SUPFAM" id="SSF46689">
    <property type="entry name" value="Homeodomain-like"/>
    <property type="match status" value="1"/>
</dbReference>
<name>A0A371J2V7_9FIRM</name>
<dbReference type="InterPro" id="IPR009057">
    <property type="entry name" value="Homeodomain-like_sf"/>
</dbReference>
<dbReference type="RefSeq" id="WP_094367382.1">
    <property type="nucleotide sequence ID" value="NZ_NOJY02000016.1"/>
</dbReference>
<dbReference type="Gene3D" id="1.10.10.60">
    <property type="entry name" value="Homeodomain-like"/>
    <property type="match status" value="1"/>
</dbReference>
<accession>A0A371J2V7</accession>
<dbReference type="Pfam" id="PF08765">
    <property type="entry name" value="Mor"/>
    <property type="match status" value="1"/>
</dbReference>
<organism evidence="2 3">
    <name type="scientific">Romboutsia weinsteinii</name>
    <dbReference type="NCBI Taxonomy" id="2020949"/>
    <lineage>
        <taxon>Bacteria</taxon>
        <taxon>Bacillati</taxon>
        <taxon>Bacillota</taxon>
        <taxon>Clostridia</taxon>
        <taxon>Peptostreptococcales</taxon>
        <taxon>Peptostreptococcaceae</taxon>
        <taxon>Romboutsia</taxon>
    </lineage>
</organism>